<comment type="caution">
    <text evidence="2">The sequence shown here is derived from an EMBL/GenBank/DDBJ whole genome shotgun (WGS) entry which is preliminary data.</text>
</comment>
<dbReference type="Gene3D" id="3.40.190.10">
    <property type="entry name" value="Periplasmic binding protein-like II"/>
    <property type="match status" value="2"/>
</dbReference>
<feature type="signal peptide" evidence="1">
    <location>
        <begin position="1"/>
        <end position="20"/>
    </location>
</feature>
<feature type="chain" id="PRO_5039510152" evidence="1">
    <location>
        <begin position="21"/>
        <end position="449"/>
    </location>
</feature>
<organism evidence="2 3">
    <name type="scientific">Naumannella cuiyingiana</name>
    <dbReference type="NCBI Taxonomy" id="1347891"/>
    <lineage>
        <taxon>Bacteria</taxon>
        <taxon>Bacillati</taxon>
        <taxon>Actinomycetota</taxon>
        <taxon>Actinomycetes</taxon>
        <taxon>Propionibacteriales</taxon>
        <taxon>Propionibacteriaceae</taxon>
        <taxon>Naumannella</taxon>
    </lineage>
</organism>
<evidence type="ECO:0000313" key="2">
    <source>
        <dbReference type="EMBL" id="NYI71070.1"/>
    </source>
</evidence>
<dbReference type="PANTHER" id="PTHR43649">
    <property type="entry name" value="ARABINOSE-BINDING PROTEIN-RELATED"/>
    <property type="match status" value="1"/>
</dbReference>
<protein>
    <submittedName>
        <fullName evidence="2">Raffinose/stachyose/melibiose transport system substrate-binding protein</fullName>
    </submittedName>
</protein>
<dbReference type="InterPro" id="IPR050490">
    <property type="entry name" value="Bact_solute-bd_prot1"/>
</dbReference>
<name>A0A7Z0D928_9ACTN</name>
<dbReference type="EMBL" id="JACBZS010000001">
    <property type="protein sequence ID" value="NYI71070.1"/>
    <property type="molecule type" value="Genomic_DNA"/>
</dbReference>
<keyword evidence="3" id="KW-1185">Reference proteome</keyword>
<dbReference type="RefSeq" id="WP_179444940.1">
    <property type="nucleotide sequence ID" value="NZ_JACBZS010000001.1"/>
</dbReference>
<accession>A0A7Z0D928</accession>
<dbReference type="InterPro" id="IPR006059">
    <property type="entry name" value="SBP"/>
</dbReference>
<gene>
    <name evidence="2" type="ORF">GGQ54_001630</name>
</gene>
<evidence type="ECO:0000256" key="1">
    <source>
        <dbReference type="SAM" id="SignalP"/>
    </source>
</evidence>
<dbReference type="Proteomes" id="UP000527616">
    <property type="component" value="Unassembled WGS sequence"/>
</dbReference>
<proteinExistence type="predicted"/>
<keyword evidence="1" id="KW-0732">Signal</keyword>
<dbReference type="SUPFAM" id="SSF53850">
    <property type="entry name" value="Periplasmic binding protein-like II"/>
    <property type="match status" value="1"/>
</dbReference>
<sequence length="449" mass="48502">MKLKRIRFSLPLAMAGVLLAACSSGPVGGPPASEGPDPNTWRDNISGSIEVGVIPAEGTPGLAYLEKLAREIEADYPGTKITLTFANSEARPALEQRWRSGDGPDVDYGMFDGTVPSQRVWANDGFLLDLKPYLDAPDPTTGKTWGESFTPAASGFMVNPDNGGVYGVPSELSTQVLFYNKKIFAESGIKPPTTWDELMKASADLKAAGVDPIAITGLYQPYMGMWSDNLWLREVGWTTANDVLVNGKGRITDDPGFLRGLQKVQDLRDGGYLMSGFQGTDFTAAQAQFFQGKTGMILMGSWLVSEMKDVIPDDFEIGVLPFPEVAGGAGDQKAIMAAPQQMSINAKSENIPLALEWVRRVTSPEVQAERAEKFGELSGVVGVPSPSGVTGIDTVMADASALVPREFAMKDTEAYDVVYAEVTRLMFGEQDATQTLARLDEQLRKIHKN</sequence>
<dbReference type="AlphaFoldDB" id="A0A7Z0D928"/>
<dbReference type="Pfam" id="PF01547">
    <property type="entry name" value="SBP_bac_1"/>
    <property type="match status" value="1"/>
</dbReference>
<dbReference type="PANTHER" id="PTHR43649:SF12">
    <property type="entry name" value="DIACETYLCHITOBIOSE BINDING PROTEIN DASA"/>
    <property type="match status" value="1"/>
</dbReference>
<reference evidence="2 3" key="1">
    <citation type="submission" date="2020-07" db="EMBL/GenBank/DDBJ databases">
        <title>Sequencing the genomes of 1000 actinobacteria strains.</title>
        <authorList>
            <person name="Klenk H.-P."/>
        </authorList>
    </citation>
    <scope>NUCLEOTIDE SEQUENCE [LARGE SCALE GENOMIC DNA]</scope>
    <source>
        <strain evidence="2 3">DSM 103164</strain>
    </source>
</reference>
<evidence type="ECO:0000313" key="3">
    <source>
        <dbReference type="Proteomes" id="UP000527616"/>
    </source>
</evidence>
<dbReference type="PROSITE" id="PS51257">
    <property type="entry name" value="PROKAR_LIPOPROTEIN"/>
    <property type="match status" value="1"/>
</dbReference>